<feature type="transmembrane region" description="Helical" evidence="1">
    <location>
        <begin position="58"/>
        <end position="79"/>
    </location>
</feature>
<keyword evidence="3" id="KW-0808">Transferase</keyword>
<dbReference type="GO" id="GO:0016747">
    <property type="term" value="F:acyltransferase activity, transferring groups other than amino-acyl groups"/>
    <property type="evidence" value="ECO:0007669"/>
    <property type="project" value="InterPro"/>
</dbReference>
<feature type="domain" description="Acyltransferase 3" evidence="2">
    <location>
        <begin position="7"/>
        <end position="333"/>
    </location>
</feature>
<evidence type="ECO:0000313" key="4">
    <source>
        <dbReference type="Proteomes" id="UP000297729"/>
    </source>
</evidence>
<feature type="transmembrane region" description="Helical" evidence="1">
    <location>
        <begin position="12"/>
        <end position="29"/>
    </location>
</feature>
<reference evidence="3 4" key="1">
    <citation type="submission" date="2019-03" db="EMBL/GenBank/DDBJ databases">
        <title>Draft Genome Sequence of Duganella callidus sp. nov., a Novel Duganella Species Isolated from Cultivated Soil.</title>
        <authorList>
            <person name="Raths R."/>
            <person name="Peta V."/>
            <person name="Bucking H."/>
        </authorList>
    </citation>
    <scope>NUCLEOTIDE SEQUENCE [LARGE SCALE GENOMIC DNA]</scope>
    <source>
        <strain evidence="3 4">DN04</strain>
    </source>
</reference>
<keyword evidence="1" id="KW-0472">Membrane</keyword>
<feature type="transmembrane region" description="Helical" evidence="1">
    <location>
        <begin position="196"/>
        <end position="217"/>
    </location>
</feature>
<evidence type="ECO:0000256" key="1">
    <source>
        <dbReference type="SAM" id="Phobius"/>
    </source>
</evidence>
<dbReference type="PANTHER" id="PTHR23028">
    <property type="entry name" value="ACETYLTRANSFERASE"/>
    <property type="match status" value="1"/>
</dbReference>
<evidence type="ECO:0000259" key="2">
    <source>
        <dbReference type="Pfam" id="PF01757"/>
    </source>
</evidence>
<feature type="transmembrane region" description="Helical" evidence="1">
    <location>
        <begin position="252"/>
        <end position="273"/>
    </location>
</feature>
<feature type="transmembrane region" description="Helical" evidence="1">
    <location>
        <begin position="146"/>
        <end position="166"/>
    </location>
</feature>
<feature type="transmembrane region" description="Helical" evidence="1">
    <location>
        <begin position="91"/>
        <end position="112"/>
    </location>
</feature>
<name>A0A4Y9SWN4_9BURK</name>
<keyword evidence="1" id="KW-1133">Transmembrane helix</keyword>
<dbReference type="InterPro" id="IPR002656">
    <property type="entry name" value="Acyl_transf_3_dom"/>
</dbReference>
<dbReference type="EMBL" id="SPVG01000018">
    <property type="protein sequence ID" value="TFW30838.1"/>
    <property type="molecule type" value="Genomic_DNA"/>
</dbReference>
<gene>
    <name evidence="3" type="ORF">E4L98_01555</name>
</gene>
<dbReference type="Proteomes" id="UP000297729">
    <property type="component" value="Unassembled WGS sequence"/>
</dbReference>
<dbReference type="PANTHER" id="PTHR23028:SF53">
    <property type="entry name" value="ACYL_TRANSF_3 DOMAIN-CONTAINING PROTEIN"/>
    <property type="match status" value="1"/>
</dbReference>
<accession>A0A4Y9SWN4</accession>
<keyword evidence="3" id="KW-0012">Acyltransferase</keyword>
<dbReference type="GO" id="GO:0016020">
    <property type="term" value="C:membrane"/>
    <property type="evidence" value="ECO:0007669"/>
    <property type="project" value="TreeGrafter"/>
</dbReference>
<dbReference type="Pfam" id="PF01757">
    <property type="entry name" value="Acyl_transf_3"/>
    <property type="match status" value="1"/>
</dbReference>
<organism evidence="3 4">
    <name type="scientific">Duganella callida</name>
    <dbReference type="NCBI Taxonomy" id="2561932"/>
    <lineage>
        <taxon>Bacteria</taxon>
        <taxon>Pseudomonadati</taxon>
        <taxon>Pseudomonadota</taxon>
        <taxon>Betaproteobacteria</taxon>
        <taxon>Burkholderiales</taxon>
        <taxon>Oxalobacteraceae</taxon>
        <taxon>Telluria group</taxon>
        <taxon>Duganella</taxon>
    </lineage>
</organism>
<feature type="transmembrane region" description="Helical" evidence="1">
    <location>
        <begin position="173"/>
        <end position="190"/>
    </location>
</feature>
<feature type="transmembrane region" description="Helical" evidence="1">
    <location>
        <begin position="315"/>
        <end position="333"/>
    </location>
</feature>
<dbReference type="AlphaFoldDB" id="A0A4Y9SWN4"/>
<dbReference type="InterPro" id="IPR050879">
    <property type="entry name" value="Acyltransferase_3"/>
</dbReference>
<dbReference type="OrthoDB" id="9814807at2"/>
<dbReference type="GO" id="GO:0000271">
    <property type="term" value="P:polysaccharide biosynthetic process"/>
    <property type="evidence" value="ECO:0007669"/>
    <property type="project" value="TreeGrafter"/>
</dbReference>
<keyword evidence="4" id="KW-1185">Reference proteome</keyword>
<keyword evidence="1" id="KW-0812">Transmembrane</keyword>
<sequence length="365" mass="40933">MKKFIFANQLRGIAALLVVMTHYFGTFFAEQDLLAARTFSPNLHLVKAPWVHIFELEYQGPFGVALFFLISGFVIPFSLRKSSVAGFLVNRVLRIFPTYACCLGLGTLAVYLSSRYWGQTFTYDAKVLAANALLVHNLLGFPSMDAVNWTLSIEIKFYLVMALGAAALFRPSIGWLLGFLAVALALTWHGERGVAIATPLLMELNFIVFMLAGCVFYQHATQLISTRALIIRTLLIMATFSCTWSLGPQRSMFPAVTVWYYCAFIVFAICYALRDRFRPMRVLDFLAAISYPLYCVHALFGYCALKILIDQGCRYGVAMLITLPTTFALAYLVHRTIENGSHTLGRRWGDALSRRQLSGNMPRSA</sequence>
<protein>
    <submittedName>
        <fullName evidence="3">Acyltransferase</fullName>
    </submittedName>
</protein>
<comment type="caution">
    <text evidence="3">The sequence shown here is derived from an EMBL/GenBank/DDBJ whole genome shotgun (WGS) entry which is preliminary data.</text>
</comment>
<feature type="transmembrane region" description="Helical" evidence="1">
    <location>
        <begin position="229"/>
        <end position="246"/>
    </location>
</feature>
<evidence type="ECO:0000313" key="3">
    <source>
        <dbReference type="EMBL" id="TFW30838.1"/>
    </source>
</evidence>
<feature type="transmembrane region" description="Helical" evidence="1">
    <location>
        <begin position="285"/>
        <end position="309"/>
    </location>
</feature>
<proteinExistence type="predicted"/>
<dbReference type="RefSeq" id="WP_135199807.1">
    <property type="nucleotide sequence ID" value="NZ_SPVG01000018.1"/>
</dbReference>